<dbReference type="GO" id="GO:0000917">
    <property type="term" value="P:division septum assembly"/>
    <property type="evidence" value="ECO:0007669"/>
    <property type="project" value="UniProtKB-KW"/>
</dbReference>
<dbReference type="GO" id="GO:0043093">
    <property type="term" value="P:FtsZ-dependent cytokinesis"/>
    <property type="evidence" value="ECO:0007669"/>
    <property type="project" value="UniProtKB-UniRule"/>
</dbReference>
<organism evidence="7 8">
    <name type="scientific">Kingella kingae</name>
    <dbReference type="NCBI Taxonomy" id="504"/>
    <lineage>
        <taxon>Bacteria</taxon>
        <taxon>Pseudomonadati</taxon>
        <taxon>Pseudomonadota</taxon>
        <taxon>Betaproteobacteria</taxon>
        <taxon>Neisseriales</taxon>
        <taxon>Neisseriaceae</taxon>
        <taxon>Kingella</taxon>
    </lineage>
</organism>
<comment type="subunit">
    <text evidence="5">Interacts with FtsZ.</text>
</comment>
<keyword evidence="6" id="KW-0175">Coiled coil</keyword>
<keyword evidence="1 5" id="KW-0963">Cytoplasm</keyword>
<evidence type="ECO:0000256" key="5">
    <source>
        <dbReference type="HAMAP-Rule" id="MF_01092"/>
    </source>
</evidence>
<dbReference type="PANTHER" id="PTHR39455">
    <property type="entry name" value="CELL DIVISION PROTEIN ZAPD"/>
    <property type="match status" value="1"/>
</dbReference>
<evidence type="ECO:0000256" key="3">
    <source>
        <dbReference type="ARBA" id="ARBA00023210"/>
    </source>
</evidence>
<dbReference type="InterPro" id="IPR027462">
    <property type="entry name" value="ZapD_C"/>
</dbReference>
<dbReference type="NCBIfam" id="NF003656">
    <property type="entry name" value="PRK05287.1-4"/>
    <property type="match status" value="1"/>
</dbReference>
<feature type="coiled-coil region" evidence="6">
    <location>
        <begin position="54"/>
        <end position="96"/>
    </location>
</feature>
<comment type="subcellular location">
    <subcellularLocation>
        <location evidence="5">Cytoplasm</location>
    </subcellularLocation>
    <text evidence="5">Localizes to mid-cell in an FtsZ-dependent manner.</text>
</comment>
<sequence>MLRFDHPLSERVRSLIRIEHLFNRFNHTMQSDDKWSHHVALSSLFEIMDCSSRAELKLDILQELERQRQAVRNKGNRALLDRIQKTSQDLQDVQQKFGQHIRENEWLMALKQRIVVAGGTTPVELPSYYFWQKQPAQQRREDLHRWSQVMMPTYHATNLLLEILRANQRVLDCKAVQGNYEHNRLAQSVHLLSIEIVKDEDVLPEVSANKYFTHVRFVQASRDSMRGKQTDKNIDFKMIICSFDEDVPTLQVA</sequence>
<evidence type="ECO:0000256" key="2">
    <source>
        <dbReference type="ARBA" id="ARBA00022618"/>
    </source>
</evidence>
<dbReference type="GeneID" id="93263195"/>
<dbReference type="Proteomes" id="UP000248598">
    <property type="component" value="Chromosome 1"/>
</dbReference>
<evidence type="ECO:0000313" key="8">
    <source>
        <dbReference type="Proteomes" id="UP000248598"/>
    </source>
</evidence>
<dbReference type="Pfam" id="PF07072">
    <property type="entry name" value="ZapD"/>
    <property type="match status" value="1"/>
</dbReference>
<dbReference type="AlphaFoldDB" id="A0AAX2J5U4"/>
<keyword evidence="3 5" id="KW-0717">Septation</keyword>
<reference evidence="7 8" key="1">
    <citation type="submission" date="2018-06" db="EMBL/GenBank/DDBJ databases">
        <authorList>
            <consortium name="Pathogen Informatics"/>
            <person name="Doyle S."/>
        </authorList>
    </citation>
    <scope>NUCLEOTIDE SEQUENCE [LARGE SCALE GENOMIC DNA]</scope>
    <source>
        <strain evidence="7 8">NCTC10529</strain>
    </source>
</reference>
<dbReference type="GO" id="GO:0032153">
    <property type="term" value="C:cell division site"/>
    <property type="evidence" value="ECO:0007669"/>
    <property type="project" value="TreeGrafter"/>
</dbReference>
<comment type="function">
    <text evidence="5">Cell division factor that enhances FtsZ-ring assembly. Directly interacts with FtsZ and promotes bundling of FtsZ protofilaments, with a reduction in FtsZ GTPase activity.</text>
</comment>
<dbReference type="InterPro" id="IPR036268">
    <property type="entry name" value="ZapD_sf"/>
</dbReference>
<comment type="similarity">
    <text evidence="5">Belongs to the ZapD family.</text>
</comment>
<dbReference type="InterPro" id="IPR009777">
    <property type="entry name" value="ZapD"/>
</dbReference>
<dbReference type="Gene3D" id="1.10.3900.10">
    <property type="entry name" value="YacF-like"/>
    <property type="match status" value="1"/>
</dbReference>
<evidence type="ECO:0000313" key="7">
    <source>
        <dbReference type="EMBL" id="SQH25719.1"/>
    </source>
</evidence>
<accession>A0AAX2J5U4</accession>
<name>A0AAX2J5U4_KINKI</name>
<dbReference type="SUPFAM" id="SSF160950">
    <property type="entry name" value="YacF-like"/>
    <property type="match status" value="1"/>
</dbReference>
<dbReference type="GO" id="GO:0005737">
    <property type="term" value="C:cytoplasm"/>
    <property type="evidence" value="ECO:0007669"/>
    <property type="project" value="UniProtKB-SubCell"/>
</dbReference>
<proteinExistence type="inferred from homology"/>
<dbReference type="HAMAP" id="MF_01092">
    <property type="entry name" value="ZapD"/>
    <property type="match status" value="1"/>
</dbReference>
<dbReference type="EMBL" id="LS483426">
    <property type="protein sequence ID" value="SQH25719.1"/>
    <property type="molecule type" value="Genomic_DNA"/>
</dbReference>
<keyword evidence="4 5" id="KW-0131">Cell cycle</keyword>
<evidence type="ECO:0000256" key="1">
    <source>
        <dbReference type="ARBA" id="ARBA00022490"/>
    </source>
</evidence>
<dbReference type="PANTHER" id="PTHR39455:SF1">
    <property type="entry name" value="CELL DIVISION PROTEIN ZAPD"/>
    <property type="match status" value="1"/>
</dbReference>
<dbReference type="RefSeq" id="WP_003787787.1">
    <property type="nucleotide sequence ID" value="NZ_CP091518.1"/>
</dbReference>
<protein>
    <recommendedName>
        <fullName evidence="5">Cell division protein ZapD</fullName>
    </recommendedName>
    <alternativeName>
        <fullName evidence="5">Z ring-associated protein D</fullName>
    </alternativeName>
</protein>
<evidence type="ECO:0000256" key="4">
    <source>
        <dbReference type="ARBA" id="ARBA00023306"/>
    </source>
</evidence>
<keyword evidence="2 5" id="KW-0132">Cell division</keyword>
<evidence type="ECO:0000256" key="6">
    <source>
        <dbReference type="SAM" id="Coils"/>
    </source>
</evidence>
<gene>
    <name evidence="5" type="primary">zapD</name>
    <name evidence="7" type="ORF">NCTC10529_01932</name>
</gene>
<dbReference type="Gene3D" id="2.60.440.10">
    <property type="entry name" value="YacF-like domains"/>
    <property type="match status" value="1"/>
</dbReference>